<dbReference type="PANTHER" id="PTHR12317:SF79">
    <property type="entry name" value="ACYLTRANSFERASE"/>
    <property type="match status" value="1"/>
</dbReference>
<dbReference type="OrthoDB" id="264532at2759"/>
<comment type="similarity">
    <text evidence="2 11">Belongs to the diacylglycerol acyltransferase family.</text>
</comment>
<dbReference type="Proteomes" id="UP000752696">
    <property type="component" value="Unassembled WGS sequence"/>
</dbReference>
<evidence type="ECO:0000313" key="13">
    <source>
        <dbReference type="Proteomes" id="UP000752696"/>
    </source>
</evidence>
<reference evidence="12" key="1">
    <citation type="submission" date="2020-07" db="EMBL/GenBank/DDBJ databases">
        <authorList>
            <person name="Nazaruddin N."/>
        </authorList>
    </citation>
    <scope>NUCLEOTIDE SEQUENCE</scope>
</reference>
<evidence type="ECO:0000256" key="7">
    <source>
        <dbReference type="ARBA" id="ARBA00022989"/>
    </source>
</evidence>
<dbReference type="Pfam" id="PF03982">
    <property type="entry name" value="DAGAT"/>
    <property type="match status" value="3"/>
</dbReference>
<dbReference type="GO" id="GO:0005789">
    <property type="term" value="C:endoplasmic reticulum membrane"/>
    <property type="evidence" value="ECO:0007669"/>
    <property type="project" value="UniProtKB-SubCell"/>
</dbReference>
<name>A0A6V7HJB4_9HYME</name>
<feature type="transmembrane region" description="Helical" evidence="11">
    <location>
        <begin position="21"/>
        <end position="45"/>
    </location>
</feature>
<keyword evidence="9 11" id="KW-0472">Membrane</keyword>
<keyword evidence="10" id="KW-0012">Acyltransferase</keyword>
<keyword evidence="3" id="KW-0444">Lipid biosynthesis</keyword>
<evidence type="ECO:0000256" key="9">
    <source>
        <dbReference type="ARBA" id="ARBA00023136"/>
    </source>
</evidence>
<keyword evidence="6 11" id="KW-0256">Endoplasmic reticulum</keyword>
<organism evidence="12 13">
    <name type="scientific">Heterotrigona itama</name>
    <dbReference type="NCBI Taxonomy" id="395501"/>
    <lineage>
        <taxon>Eukaryota</taxon>
        <taxon>Metazoa</taxon>
        <taxon>Ecdysozoa</taxon>
        <taxon>Arthropoda</taxon>
        <taxon>Hexapoda</taxon>
        <taxon>Insecta</taxon>
        <taxon>Pterygota</taxon>
        <taxon>Neoptera</taxon>
        <taxon>Endopterygota</taxon>
        <taxon>Hymenoptera</taxon>
        <taxon>Apocrita</taxon>
        <taxon>Aculeata</taxon>
        <taxon>Apoidea</taxon>
        <taxon>Anthophila</taxon>
        <taxon>Apidae</taxon>
        <taxon>Heterotrigona</taxon>
    </lineage>
</organism>
<accession>A0A6V7HJB4</accession>
<evidence type="ECO:0000256" key="2">
    <source>
        <dbReference type="ARBA" id="ARBA00005420"/>
    </source>
</evidence>
<evidence type="ECO:0000256" key="5">
    <source>
        <dbReference type="ARBA" id="ARBA00022692"/>
    </source>
</evidence>
<keyword evidence="5 11" id="KW-0812">Transmembrane</keyword>
<evidence type="ECO:0000256" key="6">
    <source>
        <dbReference type="ARBA" id="ARBA00022824"/>
    </source>
</evidence>
<dbReference type="GO" id="GO:0019432">
    <property type="term" value="P:triglyceride biosynthetic process"/>
    <property type="evidence" value="ECO:0007669"/>
    <property type="project" value="TreeGrafter"/>
</dbReference>
<gene>
    <name evidence="12" type="ORF">MHI_LOCUS951053</name>
</gene>
<dbReference type="EMBL" id="CAJDYZ010012342">
    <property type="protein sequence ID" value="CAD1480619.1"/>
    <property type="molecule type" value="Genomic_DNA"/>
</dbReference>
<evidence type="ECO:0000313" key="12">
    <source>
        <dbReference type="EMBL" id="CAD1480619.1"/>
    </source>
</evidence>
<comment type="caution">
    <text evidence="12">The sequence shown here is derived from an EMBL/GenBank/DDBJ whole genome shotgun (WGS) entry which is preliminary data.</text>
</comment>
<proteinExistence type="inferred from homology"/>
<keyword evidence="4 11" id="KW-0808">Transferase</keyword>
<dbReference type="EC" id="2.3.1.-" evidence="11"/>
<evidence type="ECO:0000256" key="1">
    <source>
        <dbReference type="ARBA" id="ARBA00004477"/>
    </source>
</evidence>
<sequence length="396" mass="45442">MEIFGVKFAPLNVPLKRRLETLSAAVCIVLFAFGNFCGYILTAYFLFFTETMRYFILLYFVWMYYDWNKTDMGYKRRKLLNWIRNCAWQRYFCSYFPIKLIKTTDLDPSKLYLFCNFPHGILSSGVYGAFATDAAGCKELFPGIEFKVVILDQHFKAPLFREYCRINCVVGSTSESLNQQLSMEPAAPYTGRATVLIVGGAAEAMECKPGTYRILIKRRKGFVKLALKNGVNVNVAMSQCFIVITEHVCFSTPLVPVCSFGETNLFDQVSFPEGSFMNKLQIYIRKKIGMAPVIPVGRGFFQYSFGIIPRRTPITVVGKFEQIFLSLPLKLQPYNNVCDFLFSPVGSPMELPKIEEPTVEQIDEYHGKFIEHVVDFFEKEKHKYVENADSVRLEFV</sequence>
<evidence type="ECO:0000256" key="10">
    <source>
        <dbReference type="ARBA" id="ARBA00023315"/>
    </source>
</evidence>
<dbReference type="InterPro" id="IPR007130">
    <property type="entry name" value="DAGAT"/>
</dbReference>
<dbReference type="PANTHER" id="PTHR12317">
    <property type="entry name" value="DIACYLGLYCEROL O-ACYLTRANSFERASE"/>
    <property type="match status" value="1"/>
</dbReference>
<keyword evidence="8" id="KW-0443">Lipid metabolism</keyword>
<protein>
    <recommendedName>
        <fullName evidence="11">Acyltransferase</fullName>
        <ecNumber evidence="11">2.3.1.-</ecNumber>
    </recommendedName>
</protein>
<keyword evidence="7 11" id="KW-1133">Transmembrane helix</keyword>
<evidence type="ECO:0000256" key="3">
    <source>
        <dbReference type="ARBA" id="ARBA00022516"/>
    </source>
</evidence>
<comment type="caution">
    <text evidence="11">Lacks conserved residue(s) required for the propagation of feature annotation.</text>
</comment>
<evidence type="ECO:0000256" key="8">
    <source>
        <dbReference type="ARBA" id="ARBA00023098"/>
    </source>
</evidence>
<evidence type="ECO:0000256" key="4">
    <source>
        <dbReference type="ARBA" id="ARBA00022679"/>
    </source>
</evidence>
<dbReference type="GO" id="GO:0004144">
    <property type="term" value="F:diacylglycerol O-acyltransferase activity"/>
    <property type="evidence" value="ECO:0007669"/>
    <property type="project" value="TreeGrafter"/>
</dbReference>
<keyword evidence="13" id="KW-1185">Reference proteome</keyword>
<comment type="subcellular location">
    <subcellularLocation>
        <location evidence="1 11">Endoplasmic reticulum membrane</location>
        <topology evidence="1 11">Multi-pass membrane protein</topology>
    </subcellularLocation>
</comment>
<dbReference type="AlphaFoldDB" id="A0A6V7HJB4"/>
<evidence type="ECO:0000256" key="11">
    <source>
        <dbReference type="RuleBase" id="RU367023"/>
    </source>
</evidence>